<dbReference type="RefSeq" id="WP_057765646.1">
    <property type="nucleotide sequence ID" value="NZ_AZDG01000010.1"/>
</dbReference>
<dbReference type="InterPro" id="IPR013221">
    <property type="entry name" value="Mur_ligase_cen"/>
</dbReference>
<evidence type="ECO:0000256" key="3">
    <source>
        <dbReference type="ARBA" id="ARBA00013025"/>
    </source>
</evidence>
<evidence type="ECO:0000259" key="12">
    <source>
        <dbReference type="Pfam" id="PF02875"/>
    </source>
</evidence>
<evidence type="ECO:0000256" key="1">
    <source>
        <dbReference type="ARBA" id="ARBA00001946"/>
    </source>
</evidence>
<evidence type="ECO:0000256" key="5">
    <source>
        <dbReference type="ARBA" id="ARBA00022723"/>
    </source>
</evidence>
<dbReference type="EC" id="6.3.2.17" evidence="3"/>
<dbReference type="GO" id="GO:0046872">
    <property type="term" value="F:metal ion binding"/>
    <property type="evidence" value="ECO:0007669"/>
    <property type="project" value="UniProtKB-KW"/>
</dbReference>
<evidence type="ECO:0000256" key="2">
    <source>
        <dbReference type="ARBA" id="ARBA00008276"/>
    </source>
</evidence>
<dbReference type="InterPro" id="IPR036615">
    <property type="entry name" value="Mur_ligase_C_dom_sf"/>
</dbReference>
<name>A0A0R1IZ28_9LACO</name>
<dbReference type="InterPro" id="IPR001645">
    <property type="entry name" value="Folylpolyglutamate_synth"/>
</dbReference>
<keyword evidence="8" id="KW-0460">Magnesium</keyword>
<protein>
    <recommendedName>
        <fullName evidence="3">tetrahydrofolate synthase</fullName>
        <ecNumber evidence="3">6.3.2.17</ecNumber>
    </recommendedName>
    <alternativeName>
        <fullName evidence="9">Tetrahydrofolylpolyglutamate synthase</fullName>
    </alternativeName>
</protein>
<evidence type="ECO:0000256" key="11">
    <source>
        <dbReference type="PIRNR" id="PIRNR001563"/>
    </source>
</evidence>
<evidence type="ECO:0000259" key="13">
    <source>
        <dbReference type="Pfam" id="PF08245"/>
    </source>
</evidence>
<dbReference type="PIRSF" id="PIRSF001563">
    <property type="entry name" value="Folylpolyglu_synth"/>
    <property type="match status" value="1"/>
</dbReference>
<dbReference type="AlphaFoldDB" id="A0A0R1IZ28"/>
<reference evidence="14 15" key="1">
    <citation type="journal article" date="2015" name="Genome Announc.">
        <title>Expanding the biotechnology potential of lactobacilli through comparative genomics of 213 strains and associated genera.</title>
        <authorList>
            <person name="Sun Z."/>
            <person name="Harris H.M."/>
            <person name="McCann A."/>
            <person name="Guo C."/>
            <person name="Argimon S."/>
            <person name="Zhang W."/>
            <person name="Yang X."/>
            <person name="Jeffery I.B."/>
            <person name="Cooney J.C."/>
            <person name="Kagawa T.F."/>
            <person name="Liu W."/>
            <person name="Song Y."/>
            <person name="Salvetti E."/>
            <person name="Wrobel A."/>
            <person name="Rasinkangas P."/>
            <person name="Parkhill J."/>
            <person name="Rea M.C."/>
            <person name="O'Sullivan O."/>
            <person name="Ritari J."/>
            <person name="Douillard F.P."/>
            <person name="Paul Ross R."/>
            <person name="Yang R."/>
            <person name="Briner A.E."/>
            <person name="Felis G.E."/>
            <person name="de Vos W.M."/>
            <person name="Barrangou R."/>
            <person name="Klaenhammer T.R."/>
            <person name="Caufield P.W."/>
            <person name="Cui Y."/>
            <person name="Zhang H."/>
            <person name="O'Toole P.W."/>
        </authorList>
    </citation>
    <scope>NUCLEOTIDE SEQUENCE [LARGE SCALE GENOMIC DNA]</scope>
    <source>
        <strain evidence="14 15">DSM 20183</strain>
    </source>
</reference>
<comment type="catalytic activity">
    <reaction evidence="10">
        <text>(6S)-5,6,7,8-tetrahydrofolyl-(gamma-L-Glu)(n) + L-glutamate + ATP = (6S)-5,6,7,8-tetrahydrofolyl-(gamma-L-Glu)(n+1) + ADP + phosphate + H(+)</text>
        <dbReference type="Rhea" id="RHEA:10580"/>
        <dbReference type="Rhea" id="RHEA-COMP:14738"/>
        <dbReference type="Rhea" id="RHEA-COMP:14740"/>
        <dbReference type="ChEBI" id="CHEBI:15378"/>
        <dbReference type="ChEBI" id="CHEBI:29985"/>
        <dbReference type="ChEBI" id="CHEBI:30616"/>
        <dbReference type="ChEBI" id="CHEBI:43474"/>
        <dbReference type="ChEBI" id="CHEBI:141005"/>
        <dbReference type="ChEBI" id="CHEBI:456216"/>
        <dbReference type="EC" id="6.3.2.17"/>
    </reaction>
</comment>
<accession>A0A0R1IZ28</accession>
<dbReference type="PROSITE" id="PS01011">
    <property type="entry name" value="FOLYLPOLYGLU_SYNT_1"/>
    <property type="match status" value="1"/>
</dbReference>
<dbReference type="InterPro" id="IPR004101">
    <property type="entry name" value="Mur_ligase_C"/>
</dbReference>
<dbReference type="GO" id="GO:0004326">
    <property type="term" value="F:tetrahydrofolylpolyglutamate synthase activity"/>
    <property type="evidence" value="ECO:0007669"/>
    <property type="project" value="UniProtKB-EC"/>
</dbReference>
<proteinExistence type="inferred from homology"/>
<feature type="domain" description="Mur ligase C-terminal" evidence="12">
    <location>
        <begin position="292"/>
        <end position="409"/>
    </location>
</feature>
<evidence type="ECO:0000256" key="7">
    <source>
        <dbReference type="ARBA" id="ARBA00022840"/>
    </source>
</evidence>
<keyword evidence="4 11" id="KW-0436">Ligase</keyword>
<dbReference type="NCBIfam" id="TIGR01499">
    <property type="entry name" value="folC"/>
    <property type="match status" value="1"/>
</dbReference>
<dbReference type="SUPFAM" id="SSF53244">
    <property type="entry name" value="MurD-like peptide ligases, peptide-binding domain"/>
    <property type="match status" value="1"/>
</dbReference>
<evidence type="ECO:0000256" key="6">
    <source>
        <dbReference type="ARBA" id="ARBA00022741"/>
    </source>
</evidence>
<gene>
    <name evidence="14" type="ORF">FC72_GL000282</name>
</gene>
<comment type="caution">
    <text evidence="14">The sequence shown here is derived from an EMBL/GenBank/DDBJ whole genome shotgun (WGS) entry which is preliminary data.</text>
</comment>
<evidence type="ECO:0000313" key="15">
    <source>
        <dbReference type="Proteomes" id="UP000050929"/>
    </source>
</evidence>
<evidence type="ECO:0000256" key="4">
    <source>
        <dbReference type="ARBA" id="ARBA00022598"/>
    </source>
</evidence>
<dbReference type="GO" id="GO:0005737">
    <property type="term" value="C:cytoplasm"/>
    <property type="evidence" value="ECO:0007669"/>
    <property type="project" value="TreeGrafter"/>
</dbReference>
<sequence>MLSYQETINYIHSFSKFHRTDSLENIKKALDQLGNPQNSYKTIHVTGTNGKGSTCNYLSNLLEATGKRVGMFTSPFIIKFNERIQINHKMISDDALVELVDRVRKVTDKIDLTEFEFVVILGFTYFKDKVDVAVIEVGIGAAHDKTNVILPDVSVITSIDMDHEKIIGPTLQDIAAEKSGIIKNDRPVVTGYLQPDVRNIVTKRAAEMHSQMFEFGKDFEICDFETSENQSVFDYIGKNVVIKGINCSSFEKTTAVNMSIAIRTFLAYQTINQEKVDLELVKDNLESHLILGRMQVVHKKPMIILDGAHNFSAIKNLINSLISNWEKKDIIIMYAGMKDKDRKDILNYLSERVNKVYVTTLDMNRSADVADYDFSVYNNVVFVKDYRNKLKEIENNLTEQQVLLVTGSFYLVSDLESFFS</sequence>
<keyword evidence="5" id="KW-0479">Metal-binding</keyword>
<dbReference type="OrthoDB" id="9809356at2"/>
<dbReference type="Proteomes" id="UP000050929">
    <property type="component" value="Unassembled WGS sequence"/>
</dbReference>
<organism evidence="14 15">
    <name type="scientific">Companilactobacillus tucceti DSM 20183</name>
    <dbReference type="NCBI Taxonomy" id="1423811"/>
    <lineage>
        <taxon>Bacteria</taxon>
        <taxon>Bacillati</taxon>
        <taxon>Bacillota</taxon>
        <taxon>Bacilli</taxon>
        <taxon>Lactobacillales</taxon>
        <taxon>Lactobacillaceae</taxon>
        <taxon>Companilactobacillus</taxon>
    </lineage>
</organism>
<dbReference type="STRING" id="1423811.FC72_GL000282"/>
<keyword evidence="6 11" id="KW-0547">Nucleotide-binding</keyword>
<dbReference type="SUPFAM" id="SSF53623">
    <property type="entry name" value="MurD-like peptide ligases, catalytic domain"/>
    <property type="match status" value="1"/>
</dbReference>
<dbReference type="GO" id="GO:0005524">
    <property type="term" value="F:ATP binding"/>
    <property type="evidence" value="ECO:0007669"/>
    <property type="project" value="UniProtKB-KW"/>
</dbReference>
<dbReference type="EMBL" id="AZDG01000010">
    <property type="protein sequence ID" value="KRK64557.1"/>
    <property type="molecule type" value="Genomic_DNA"/>
</dbReference>
<comment type="similarity">
    <text evidence="2 11">Belongs to the folylpolyglutamate synthase family.</text>
</comment>
<evidence type="ECO:0000256" key="10">
    <source>
        <dbReference type="ARBA" id="ARBA00047493"/>
    </source>
</evidence>
<dbReference type="GO" id="GO:0008841">
    <property type="term" value="F:dihydrofolate synthase activity"/>
    <property type="evidence" value="ECO:0007669"/>
    <property type="project" value="TreeGrafter"/>
</dbReference>
<keyword evidence="7 11" id="KW-0067">ATP-binding</keyword>
<dbReference type="Gene3D" id="3.90.190.20">
    <property type="entry name" value="Mur ligase, C-terminal domain"/>
    <property type="match status" value="1"/>
</dbReference>
<feature type="domain" description="Mur ligase central" evidence="13">
    <location>
        <begin position="45"/>
        <end position="227"/>
    </location>
</feature>
<dbReference type="Pfam" id="PF02875">
    <property type="entry name" value="Mur_ligase_C"/>
    <property type="match status" value="1"/>
</dbReference>
<keyword evidence="15" id="KW-1185">Reference proteome</keyword>
<comment type="cofactor">
    <cofactor evidence="1">
        <name>Mg(2+)</name>
        <dbReference type="ChEBI" id="CHEBI:18420"/>
    </cofactor>
</comment>
<evidence type="ECO:0000256" key="8">
    <source>
        <dbReference type="ARBA" id="ARBA00022842"/>
    </source>
</evidence>
<dbReference type="Gene3D" id="3.40.1190.10">
    <property type="entry name" value="Mur-like, catalytic domain"/>
    <property type="match status" value="1"/>
</dbReference>
<dbReference type="FunFam" id="3.40.1190.10:FF:000011">
    <property type="entry name" value="Folylpolyglutamate synthase/dihydrofolate synthase"/>
    <property type="match status" value="1"/>
</dbReference>
<dbReference type="PANTHER" id="PTHR11136">
    <property type="entry name" value="FOLYLPOLYGLUTAMATE SYNTHASE-RELATED"/>
    <property type="match status" value="1"/>
</dbReference>
<evidence type="ECO:0000256" key="9">
    <source>
        <dbReference type="ARBA" id="ARBA00030592"/>
    </source>
</evidence>
<evidence type="ECO:0000313" key="14">
    <source>
        <dbReference type="EMBL" id="KRK64557.1"/>
    </source>
</evidence>
<dbReference type="InterPro" id="IPR036565">
    <property type="entry name" value="Mur-like_cat_sf"/>
</dbReference>
<dbReference type="Pfam" id="PF08245">
    <property type="entry name" value="Mur_ligase_M"/>
    <property type="match status" value="1"/>
</dbReference>
<dbReference type="InterPro" id="IPR018109">
    <property type="entry name" value="Folylpolyglutamate_synth_CS"/>
</dbReference>
<dbReference type="PATRIC" id="fig|1423811.3.peg.282"/>
<dbReference type="PANTHER" id="PTHR11136:SF0">
    <property type="entry name" value="DIHYDROFOLATE SYNTHETASE-RELATED"/>
    <property type="match status" value="1"/>
</dbReference>